<dbReference type="InterPro" id="IPR010982">
    <property type="entry name" value="Lambda_DNA-bd_dom_sf"/>
</dbReference>
<feature type="compositionally biased region" description="Acidic residues" evidence="1">
    <location>
        <begin position="182"/>
        <end position="194"/>
    </location>
</feature>
<dbReference type="EMBL" id="SNYJ01000007">
    <property type="protein sequence ID" value="TDQ39710.1"/>
    <property type="molecule type" value="Genomic_DNA"/>
</dbReference>
<evidence type="ECO:0000313" key="3">
    <source>
        <dbReference type="EMBL" id="TDQ39710.1"/>
    </source>
</evidence>
<evidence type="ECO:0000256" key="2">
    <source>
        <dbReference type="SAM" id="Phobius"/>
    </source>
</evidence>
<feature type="region of interest" description="Disordered" evidence="1">
    <location>
        <begin position="135"/>
        <end position="206"/>
    </location>
</feature>
<accession>A0A4R6U0C0</accession>
<dbReference type="Pfam" id="PF13413">
    <property type="entry name" value="HTH_25"/>
    <property type="match status" value="1"/>
</dbReference>
<dbReference type="OrthoDB" id="9797543at2"/>
<feature type="transmembrane region" description="Helical" evidence="2">
    <location>
        <begin position="112"/>
        <end position="129"/>
    </location>
</feature>
<keyword evidence="2" id="KW-1133">Transmembrane helix</keyword>
<keyword evidence="2" id="KW-0812">Transmembrane</keyword>
<feature type="compositionally biased region" description="Polar residues" evidence="1">
    <location>
        <begin position="135"/>
        <end position="147"/>
    </location>
</feature>
<gene>
    <name evidence="3" type="ORF">EV213_10777</name>
</gene>
<feature type="compositionally biased region" description="Low complexity" evidence="1">
    <location>
        <begin position="195"/>
        <end position="206"/>
    </location>
</feature>
<keyword evidence="2" id="KW-0472">Membrane</keyword>
<dbReference type="RefSeq" id="WP_133580389.1">
    <property type="nucleotide sequence ID" value="NZ_SNYJ01000007.1"/>
</dbReference>
<name>A0A4R6U0C0_9BACI</name>
<dbReference type="InterPro" id="IPR050400">
    <property type="entry name" value="Bact_Cytoskel_RodZ"/>
</dbReference>
<reference evidence="3 4" key="1">
    <citation type="submission" date="2019-03" db="EMBL/GenBank/DDBJ databases">
        <title>Genomic Encyclopedia of Type Strains, Phase IV (KMG-IV): sequencing the most valuable type-strain genomes for metagenomic binning, comparative biology and taxonomic classification.</title>
        <authorList>
            <person name="Goeker M."/>
        </authorList>
    </citation>
    <scope>NUCLEOTIDE SEQUENCE [LARGE SCALE GENOMIC DNA]</scope>
    <source>
        <strain evidence="3 4">DSM 28697</strain>
    </source>
</reference>
<dbReference type="AlphaFoldDB" id="A0A4R6U0C0"/>
<dbReference type="SUPFAM" id="SSF47413">
    <property type="entry name" value="lambda repressor-like DNA-binding domains"/>
    <property type="match status" value="1"/>
</dbReference>
<comment type="caution">
    <text evidence="3">The sequence shown here is derived from an EMBL/GenBank/DDBJ whole genome shotgun (WGS) entry which is preliminary data.</text>
</comment>
<protein>
    <submittedName>
        <fullName evidence="3">Cytoskeletal protein RodZ</fullName>
    </submittedName>
</protein>
<dbReference type="PANTHER" id="PTHR34475">
    <property type="match status" value="1"/>
</dbReference>
<dbReference type="Proteomes" id="UP000295632">
    <property type="component" value="Unassembled WGS sequence"/>
</dbReference>
<evidence type="ECO:0000256" key="1">
    <source>
        <dbReference type="SAM" id="MobiDB-lite"/>
    </source>
</evidence>
<sequence length="311" mass="34498">MTELGQYLKEHRLTQQLTLNELQTRTKIQARYLQAIEEGNYDALPGHFYARAFVKQYAEAVGLSPDEVFEAYEKDLPQHKVPDELPSRLARSKSTMHVSAGRSKFARVFPKILIVLVFLIAVILVYTFIQRATPNESADANQDNSPTVVLDEGNPSTTEEDPDVPDSAADSEGMGTSSGEDEKTDESTTNEETTEPVLTVTPTTDQGVTTTYELTNAPDSFELTFEVTGRAYIGVRTADRSIIEQNTLSPESGEWTVDMSQHDTINLRLPRAYDTKVTVNGIPLQYEVSPTEQKDQTIVITKAGNETVEGE</sequence>
<dbReference type="GO" id="GO:0003677">
    <property type="term" value="F:DNA binding"/>
    <property type="evidence" value="ECO:0007669"/>
    <property type="project" value="InterPro"/>
</dbReference>
<keyword evidence="4" id="KW-1185">Reference proteome</keyword>
<dbReference type="Gene3D" id="1.10.260.40">
    <property type="entry name" value="lambda repressor-like DNA-binding domains"/>
    <property type="match status" value="1"/>
</dbReference>
<evidence type="ECO:0000313" key="4">
    <source>
        <dbReference type="Proteomes" id="UP000295632"/>
    </source>
</evidence>
<proteinExistence type="predicted"/>
<dbReference type="PANTHER" id="PTHR34475:SF1">
    <property type="entry name" value="CYTOSKELETON PROTEIN RODZ"/>
    <property type="match status" value="1"/>
</dbReference>
<organism evidence="3 4">
    <name type="scientific">Aureibacillus halotolerans</name>
    <dbReference type="NCBI Taxonomy" id="1508390"/>
    <lineage>
        <taxon>Bacteria</taxon>
        <taxon>Bacillati</taxon>
        <taxon>Bacillota</taxon>
        <taxon>Bacilli</taxon>
        <taxon>Bacillales</taxon>
        <taxon>Bacillaceae</taxon>
        <taxon>Aureibacillus</taxon>
    </lineage>
</organism>